<dbReference type="PANTHER" id="PTHR47099:SF1">
    <property type="entry name" value="METHYLCOBAMIDE:COM METHYLTRANSFERASE MTBA"/>
    <property type="match status" value="1"/>
</dbReference>
<proteinExistence type="predicted"/>
<dbReference type="Pfam" id="PF01208">
    <property type="entry name" value="URO-D"/>
    <property type="match status" value="1"/>
</dbReference>
<dbReference type="AlphaFoldDB" id="A0A1Q2MEL4"/>
<protein>
    <submittedName>
        <fullName evidence="2">Methylcobalamin:coenzyme M methyltransferase</fullName>
    </submittedName>
</protein>
<evidence type="ECO:0000259" key="1">
    <source>
        <dbReference type="Pfam" id="PF01208"/>
    </source>
</evidence>
<evidence type="ECO:0000313" key="3">
    <source>
        <dbReference type="Proteomes" id="UP000188181"/>
    </source>
</evidence>
<dbReference type="GO" id="GO:0004853">
    <property type="term" value="F:uroporphyrinogen decarboxylase activity"/>
    <property type="evidence" value="ECO:0007669"/>
    <property type="project" value="InterPro"/>
</dbReference>
<dbReference type="PANTHER" id="PTHR47099">
    <property type="entry name" value="METHYLCOBAMIDE:COM METHYLTRANSFERASE MTBA"/>
    <property type="match status" value="1"/>
</dbReference>
<dbReference type="Proteomes" id="UP000188181">
    <property type="component" value="Chromosome"/>
</dbReference>
<dbReference type="EMBL" id="CP019646">
    <property type="protein sequence ID" value="AQQ71141.1"/>
    <property type="molecule type" value="Genomic_DNA"/>
</dbReference>
<dbReference type="STRING" id="1851148.SMSP2_01506"/>
<dbReference type="InterPro" id="IPR052024">
    <property type="entry name" value="Methanogen_methyltrans"/>
</dbReference>
<accession>A0A1Q2MEL4</accession>
<evidence type="ECO:0000313" key="2">
    <source>
        <dbReference type="EMBL" id="AQQ71141.1"/>
    </source>
</evidence>
<reference evidence="3" key="1">
    <citation type="submission" date="2017-02" db="EMBL/GenBank/DDBJ databases">
        <title>Comparative genomics and description of representatives of a novel lineage of planctomycetes thriving in anoxic sediments.</title>
        <authorList>
            <person name="Spring S."/>
            <person name="Bunk B."/>
            <person name="Sproer C."/>
        </authorList>
    </citation>
    <scope>NUCLEOTIDE SEQUENCE [LARGE SCALE GENOMIC DNA]</scope>
    <source>
        <strain evidence="3">SM-Chi-D1</strain>
    </source>
</reference>
<organism evidence="2 3">
    <name type="scientific">Limihaloglobus sulfuriphilus</name>
    <dbReference type="NCBI Taxonomy" id="1851148"/>
    <lineage>
        <taxon>Bacteria</taxon>
        <taxon>Pseudomonadati</taxon>
        <taxon>Planctomycetota</taxon>
        <taxon>Phycisphaerae</taxon>
        <taxon>Sedimentisphaerales</taxon>
        <taxon>Sedimentisphaeraceae</taxon>
        <taxon>Limihaloglobus</taxon>
    </lineage>
</organism>
<gene>
    <name evidence="2" type="ORF">SMSP2_01506</name>
</gene>
<dbReference type="SUPFAM" id="SSF51726">
    <property type="entry name" value="UROD/MetE-like"/>
    <property type="match status" value="1"/>
</dbReference>
<sequence>MNSRQRLLSVLDGGVPDHVPVCPDISNMVPARLTGKPYWDIYVYQDPPLWKAYIDAVKYFGIDGGFEMYTFGNMFNDLPRWENRIVKRFDDGGFVTQKYMFDEQKWAPYVDVHTADKPPAEFVKPSNMGLPPIPKKWEPIEGVKQWPEGLELWNHIKKEMGDNGIIGMPSGMKTCLISTEDDVYSFYDNPAPFYAEAEKMLERVRNRMEIIKGLDEKPDFLFCGASGTLVMQTPDIFRELVLPVLKETTKLAKELNIPTHVHSCGPEKELVKIAAEETDLTVIDPLEIPPMGDCNIKELKELYGDKIILKGNLHTTEVMLRGTVADVVRECKKVIDDAGRGGGFILSTGDQCGRDTPDENIRAMVETAADYGRY</sequence>
<dbReference type="InterPro" id="IPR038071">
    <property type="entry name" value="UROD/MetE-like_sf"/>
</dbReference>
<name>A0A1Q2MEL4_9BACT</name>
<dbReference type="KEGG" id="pbas:SMSP2_01506"/>
<feature type="domain" description="Uroporphyrinogen decarboxylase (URO-D)" evidence="1">
    <location>
        <begin position="233"/>
        <end position="370"/>
    </location>
</feature>
<keyword evidence="3" id="KW-1185">Reference proteome</keyword>
<dbReference type="GO" id="GO:0008168">
    <property type="term" value="F:methyltransferase activity"/>
    <property type="evidence" value="ECO:0007669"/>
    <property type="project" value="UniProtKB-KW"/>
</dbReference>
<dbReference type="GO" id="GO:0032259">
    <property type="term" value="P:methylation"/>
    <property type="evidence" value="ECO:0007669"/>
    <property type="project" value="UniProtKB-KW"/>
</dbReference>
<dbReference type="Gene3D" id="3.20.20.210">
    <property type="match status" value="1"/>
</dbReference>
<dbReference type="RefSeq" id="WP_222566298.1">
    <property type="nucleotide sequence ID" value="NZ_CP019646.1"/>
</dbReference>
<dbReference type="GO" id="GO:0006779">
    <property type="term" value="P:porphyrin-containing compound biosynthetic process"/>
    <property type="evidence" value="ECO:0007669"/>
    <property type="project" value="InterPro"/>
</dbReference>
<keyword evidence="2" id="KW-0808">Transferase</keyword>
<keyword evidence="2" id="KW-0489">Methyltransferase</keyword>
<dbReference type="InterPro" id="IPR000257">
    <property type="entry name" value="Uroporphyrinogen_deCOase"/>
</dbReference>